<dbReference type="Proteomes" id="UP000288293">
    <property type="component" value="Unassembled WGS sequence"/>
</dbReference>
<dbReference type="AlphaFoldDB" id="A0A432W3G3"/>
<name>A0A432W3G3_9GAMM</name>
<evidence type="ECO:0000313" key="1">
    <source>
        <dbReference type="EMBL" id="RUO23872.1"/>
    </source>
</evidence>
<gene>
    <name evidence="1" type="ORF">CWE09_12015</name>
</gene>
<accession>A0A432W3G3</accession>
<keyword evidence="2" id="KW-1185">Reference proteome</keyword>
<comment type="caution">
    <text evidence="1">The sequence shown here is derived from an EMBL/GenBank/DDBJ whole genome shotgun (WGS) entry which is preliminary data.</text>
</comment>
<evidence type="ECO:0000313" key="2">
    <source>
        <dbReference type="Proteomes" id="UP000288293"/>
    </source>
</evidence>
<sequence length="203" mass="22578">MSIFRPQPKPVLALHMQAACFTLIKLMTGQGESHVLALTQSPSLSHVVKTLKQHLSSRPLKNFYRRPQVSLSLSADQYQRLTLNMPQHLKSPEILPTLSWLLEQQGFTPLTQWQWDYQLLTTEGSLSADVMLLQKSVLADMLQTFALSLSQLTLICPESDLNDFAEPAARLLAQYQLPGPLFNFNAADTCARTALAAAGVHHA</sequence>
<dbReference type="OrthoDB" id="10020599at2"/>
<dbReference type="EMBL" id="PIPL01000003">
    <property type="protein sequence ID" value="RUO23872.1"/>
    <property type="molecule type" value="Genomic_DNA"/>
</dbReference>
<organism evidence="1 2">
    <name type="scientific">Aliidiomarina minuta</name>
    <dbReference type="NCBI Taxonomy" id="880057"/>
    <lineage>
        <taxon>Bacteria</taxon>
        <taxon>Pseudomonadati</taxon>
        <taxon>Pseudomonadota</taxon>
        <taxon>Gammaproteobacteria</taxon>
        <taxon>Alteromonadales</taxon>
        <taxon>Idiomarinaceae</taxon>
        <taxon>Aliidiomarina</taxon>
    </lineage>
</organism>
<dbReference type="RefSeq" id="WP_126804292.1">
    <property type="nucleotide sequence ID" value="NZ_PIPL01000003.1"/>
</dbReference>
<protein>
    <submittedName>
        <fullName evidence="1">Uncharacterized protein</fullName>
    </submittedName>
</protein>
<reference evidence="1 2" key="1">
    <citation type="journal article" date="2011" name="Front. Microbiol.">
        <title>Genomic signatures of strain selection and enhancement in Bacillus atrophaeus var. globigii, a historical biowarfare simulant.</title>
        <authorList>
            <person name="Gibbons H.S."/>
            <person name="Broomall S.M."/>
            <person name="McNew L.A."/>
            <person name="Daligault H."/>
            <person name="Chapman C."/>
            <person name="Bruce D."/>
            <person name="Karavis M."/>
            <person name="Krepps M."/>
            <person name="McGregor P.A."/>
            <person name="Hong C."/>
            <person name="Park K.H."/>
            <person name="Akmal A."/>
            <person name="Feldman A."/>
            <person name="Lin J.S."/>
            <person name="Chang W.E."/>
            <person name="Higgs B.W."/>
            <person name="Demirev P."/>
            <person name="Lindquist J."/>
            <person name="Liem A."/>
            <person name="Fochler E."/>
            <person name="Read T.D."/>
            <person name="Tapia R."/>
            <person name="Johnson S."/>
            <person name="Bishop-Lilly K.A."/>
            <person name="Detter C."/>
            <person name="Han C."/>
            <person name="Sozhamannan S."/>
            <person name="Rosenzweig C.N."/>
            <person name="Skowronski E.W."/>
        </authorList>
    </citation>
    <scope>NUCLEOTIDE SEQUENCE [LARGE SCALE GENOMIC DNA]</scope>
    <source>
        <strain evidence="1 2">MLST1</strain>
    </source>
</reference>
<proteinExistence type="predicted"/>